<dbReference type="eggNOG" id="COG0607">
    <property type="taxonomic scope" value="Bacteria"/>
</dbReference>
<dbReference type="EMBL" id="CP001674">
    <property type="protein sequence ID" value="ACT51970.1"/>
    <property type="molecule type" value="Genomic_DNA"/>
</dbReference>
<organism evidence="8 9">
    <name type="scientific">Methylovorus glucosotrophus (strain SIP3-4)</name>
    <dbReference type="NCBI Taxonomy" id="582744"/>
    <lineage>
        <taxon>Bacteria</taxon>
        <taxon>Pseudomonadati</taxon>
        <taxon>Pseudomonadota</taxon>
        <taxon>Betaproteobacteria</taxon>
        <taxon>Nitrosomonadales</taxon>
        <taxon>Methylophilaceae</taxon>
        <taxon>Methylovorus</taxon>
    </lineage>
</organism>
<dbReference type="STRING" id="582744.Msip34_2733"/>
<keyword evidence="5 6" id="KW-0472">Membrane</keyword>
<keyword evidence="9" id="KW-1185">Reference proteome</keyword>
<evidence type="ECO:0000256" key="3">
    <source>
        <dbReference type="ARBA" id="ARBA00022692"/>
    </source>
</evidence>
<feature type="domain" description="Rhodanese" evidence="7">
    <location>
        <begin position="217"/>
        <end position="307"/>
    </location>
</feature>
<feature type="transmembrane region" description="Helical" evidence="6">
    <location>
        <begin position="173"/>
        <end position="192"/>
    </location>
</feature>
<evidence type="ECO:0000313" key="9">
    <source>
        <dbReference type="Proteomes" id="UP000002743"/>
    </source>
</evidence>
<evidence type="ECO:0000313" key="8">
    <source>
        <dbReference type="EMBL" id="ACT51970.1"/>
    </source>
</evidence>
<reference evidence="8 9" key="2">
    <citation type="journal article" date="2011" name="J. Bacteriol.">
        <title>Genomes of three methylotrophs from a single niche uncover genetic and metabolic divergence of Methylophilaceae.</title>
        <authorList>
            <person name="Lapidus A."/>
            <person name="Clum A."/>
            <person name="Labutti K."/>
            <person name="Kaluzhnaya M.G."/>
            <person name="Lim S."/>
            <person name="Beck D.A."/>
            <person name="Glavina Del Rio T."/>
            <person name="Nolan M."/>
            <person name="Mavromatis K."/>
            <person name="Huntemann M."/>
            <person name="Lucas S."/>
            <person name="Lidstrom M.E."/>
            <person name="Ivanova N."/>
            <person name="Chistoserdova L."/>
        </authorList>
    </citation>
    <scope>NUCLEOTIDE SEQUENCE [LARGE SCALE GENOMIC DNA]</scope>
    <source>
        <strain evidence="8 9">SIP3-4</strain>
    </source>
</reference>
<keyword evidence="2" id="KW-1003">Cell membrane</keyword>
<dbReference type="SUPFAM" id="SSF52821">
    <property type="entry name" value="Rhodanese/Cell cycle control phosphatase"/>
    <property type="match status" value="1"/>
</dbReference>
<dbReference type="RefSeq" id="WP_015831182.1">
    <property type="nucleotide sequence ID" value="NC_012969.1"/>
</dbReference>
<reference evidence="9" key="1">
    <citation type="submission" date="2009-07" db="EMBL/GenBank/DDBJ databases">
        <title>Complete sequence of chromosome of Methylovorus sp. SIP3-4.</title>
        <authorList>
            <person name="Lucas S."/>
            <person name="Copeland A."/>
            <person name="Lapidus A."/>
            <person name="Glavina del Rio T."/>
            <person name="Tice H."/>
            <person name="Bruce D."/>
            <person name="Goodwin L."/>
            <person name="Pitluck S."/>
            <person name="Clum A."/>
            <person name="Larimer F."/>
            <person name="Land M."/>
            <person name="Hauser L."/>
            <person name="Kyrpides N."/>
            <person name="Mikhailova N."/>
            <person name="Kayluzhnaya M."/>
            <person name="Chistoserdova L."/>
        </authorList>
    </citation>
    <scope>NUCLEOTIDE SEQUENCE [LARGE SCALE GENOMIC DNA]</scope>
    <source>
        <strain evidence="9">SIP3-4</strain>
    </source>
</reference>
<keyword evidence="3 6" id="KW-0812">Transmembrane</keyword>
<dbReference type="CDD" id="cd01444">
    <property type="entry name" value="GlpE_ST"/>
    <property type="match status" value="1"/>
</dbReference>
<gene>
    <name evidence="8" type="ordered locus">Msip34_2733</name>
</gene>
<dbReference type="eggNOG" id="COG0586">
    <property type="taxonomic scope" value="Bacteria"/>
</dbReference>
<dbReference type="Proteomes" id="UP000002743">
    <property type="component" value="Chromosome"/>
</dbReference>
<feature type="transmembrane region" description="Helical" evidence="6">
    <location>
        <begin position="12"/>
        <end position="32"/>
    </location>
</feature>
<evidence type="ECO:0000256" key="4">
    <source>
        <dbReference type="ARBA" id="ARBA00022989"/>
    </source>
</evidence>
<dbReference type="PANTHER" id="PTHR42709">
    <property type="entry name" value="ALKALINE PHOSPHATASE LIKE PROTEIN"/>
    <property type="match status" value="1"/>
</dbReference>
<evidence type="ECO:0000259" key="7">
    <source>
        <dbReference type="PROSITE" id="PS50206"/>
    </source>
</evidence>
<evidence type="ECO:0000256" key="5">
    <source>
        <dbReference type="ARBA" id="ARBA00023136"/>
    </source>
</evidence>
<sequence length="307" mass="33459">MQHLLDLLQQYGLLIVFANVFLEQIGLPIPAYPTLLVTGAMLTQGQYSPAQLLLTAVIASLLADLAWYFAGRRFGRRVMSKLCRISLSPDSCVRQTESVYLRIGPPALLFCKFIPGFASVSSALAGTVGTRATTFIIFDSLGAAIWAGSAIVLGTLFSSAIDELLDILSEMGKWGALLLGIALVAFILNKWWERHRFIKSLRMARISVDELDTMLKSGSRPVIVDARPAHLQGDGRIPGALSMTEGTIDSVFIDTDIDTDIVLYCSCPNDVTAAKMAKLLIKRGYHKVRPLKGGIDAWVDAGFKIEP</sequence>
<dbReference type="HOGENOM" id="CLU_058197_0_0_4"/>
<dbReference type="InterPro" id="IPR032816">
    <property type="entry name" value="VTT_dom"/>
</dbReference>
<feature type="transmembrane region" description="Helical" evidence="6">
    <location>
        <begin position="52"/>
        <end position="70"/>
    </location>
</feature>
<dbReference type="Gene3D" id="3.40.250.10">
    <property type="entry name" value="Rhodanese-like domain"/>
    <property type="match status" value="1"/>
</dbReference>
<dbReference type="InterPro" id="IPR036873">
    <property type="entry name" value="Rhodanese-like_dom_sf"/>
</dbReference>
<dbReference type="InterPro" id="IPR051311">
    <property type="entry name" value="DedA_domain"/>
</dbReference>
<dbReference type="GO" id="GO:0005737">
    <property type="term" value="C:cytoplasm"/>
    <property type="evidence" value="ECO:0007669"/>
    <property type="project" value="InterPro"/>
</dbReference>
<proteinExistence type="predicted"/>
<comment type="subcellular location">
    <subcellularLocation>
        <location evidence="1">Cell membrane</location>
        <topology evidence="1">Multi-pass membrane protein</topology>
    </subcellularLocation>
</comment>
<dbReference type="OrthoDB" id="21108at2"/>
<evidence type="ECO:0000256" key="1">
    <source>
        <dbReference type="ARBA" id="ARBA00004651"/>
    </source>
</evidence>
<feature type="transmembrane region" description="Helical" evidence="6">
    <location>
        <begin position="141"/>
        <end position="161"/>
    </location>
</feature>
<evidence type="ECO:0000256" key="6">
    <source>
        <dbReference type="SAM" id="Phobius"/>
    </source>
</evidence>
<keyword evidence="4 6" id="KW-1133">Transmembrane helix</keyword>
<dbReference type="SMART" id="SM00450">
    <property type="entry name" value="RHOD"/>
    <property type="match status" value="1"/>
</dbReference>
<dbReference type="GO" id="GO:0005886">
    <property type="term" value="C:plasma membrane"/>
    <property type="evidence" value="ECO:0007669"/>
    <property type="project" value="UniProtKB-SubCell"/>
</dbReference>
<dbReference type="KEGG" id="mei:Msip34_2733"/>
<name>C6XBK0_METGS</name>
<dbReference type="AlphaFoldDB" id="C6XBK0"/>
<evidence type="ECO:0000256" key="2">
    <source>
        <dbReference type="ARBA" id="ARBA00022475"/>
    </source>
</evidence>
<dbReference type="InterPro" id="IPR023695">
    <property type="entry name" value="Thiosulf_sulfurTrfase"/>
</dbReference>
<protein>
    <submittedName>
        <fullName evidence="8">Rhodanese domain protein</fullName>
    </submittedName>
</protein>
<accession>C6XBK0</accession>
<dbReference type="Pfam" id="PF09335">
    <property type="entry name" value="VTT_dom"/>
    <property type="match status" value="1"/>
</dbReference>
<dbReference type="Pfam" id="PF00581">
    <property type="entry name" value="Rhodanese"/>
    <property type="match status" value="1"/>
</dbReference>
<dbReference type="PROSITE" id="PS50206">
    <property type="entry name" value="RHODANESE_3"/>
    <property type="match status" value="1"/>
</dbReference>
<dbReference type="PANTHER" id="PTHR42709:SF6">
    <property type="entry name" value="UNDECAPRENYL PHOSPHATE TRANSPORTER A"/>
    <property type="match status" value="1"/>
</dbReference>
<dbReference type="InterPro" id="IPR001763">
    <property type="entry name" value="Rhodanese-like_dom"/>
</dbReference>
<dbReference type="GO" id="GO:0004792">
    <property type="term" value="F:thiosulfate-cyanide sulfurtransferase activity"/>
    <property type="evidence" value="ECO:0007669"/>
    <property type="project" value="InterPro"/>
</dbReference>